<sequence length="719" mass="80170">MDFDNVPDPSHAALALEHPSVCLMCQLWDRHCWPQHRAPGQRCGGCETNALVCLSPEFTVLLFGTDASSILGIYPLGLSEGPIYYEGPEDANSGLARLVLRQVATLACAMPFPWALRGSDQFGLHSASSDNGGEIASGGALVPCLGDETMPTSTATWQTDWRVPGGYVDALMPENTFARRNTFTQPFGAHAIRGTYWNTVIVTISSSPSSQRYFSVPHALGADFVPREGILNRILQSLSPESNTNGHNVIFLEGLPGSGKTTVALNVAYEVRDRYPEQSVFWLSATSLSELQGSYRRIANVLGIQLYQDIATDHLQITQALEQLDQGRWLCIIDTEQHIRPDGSNPLWQYLPRSKNGTILIAGRSSQAAASLGARPENIINVSRMSDDEAVKLWCQSMLDGVEYGAGSTLEMIKHMGHSPLAIKKACSYIKRSWSCVAEAIRVDNVVTLLPLVNVTISLAEKFDPLFRLIKRKEPFAWNALCFMCYLDAAPIPLSLLPEPPQGVDIYEVLQRLKEYSFILPGEEGPSSSIQIDPIVQLSLRVWLKNENEQVQVVNTTLVKLATRLPPPTTSSWEDYFPHLWVVLRFAHDTELSAEILVRSKFGLGLLAMDQLDDAEMQLRNCIMLSRLGEGQRPTGLVLCVEIMALFLKEDSRLDEAEFYRQGTPDLKFHKFSSFLWNLHFRYNCLDLAVQRQRILEQVHLYPCVQMILQKQLEGSIFA</sequence>
<keyword evidence="2" id="KW-1185">Reference proteome</keyword>
<reference evidence="1" key="1">
    <citation type="submission" date="2020-04" db="EMBL/GenBank/DDBJ databases">
        <authorList>
            <person name="Broberg M."/>
        </authorList>
    </citation>
    <scope>NUCLEOTIDE SEQUENCE</scope>
</reference>
<evidence type="ECO:0000313" key="2">
    <source>
        <dbReference type="Proteomes" id="UP000836387"/>
    </source>
</evidence>
<reference evidence="1" key="2">
    <citation type="submission" date="2021-10" db="EMBL/GenBank/DDBJ databases">
        <authorList>
            <person name="Piombo E."/>
        </authorList>
    </citation>
    <scope>NUCLEOTIDE SEQUENCE</scope>
</reference>
<protein>
    <submittedName>
        <fullName evidence="1">Uncharacterized protein</fullName>
    </submittedName>
</protein>
<dbReference type="EMBL" id="CADEHS020000480">
    <property type="protein sequence ID" value="CAG9952255.1"/>
    <property type="molecule type" value="Genomic_DNA"/>
</dbReference>
<proteinExistence type="predicted"/>
<accession>A0ACA9UFX8</accession>
<evidence type="ECO:0000313" key="1">
    <source>
        <dbReference type="EMBL" id="CAG9952255.1"/>
    </source>
</evidence>
<dbReference type="Proteomes" id="UP000836387">
    <property type="component" value="Unassembled WGS sequence"/>
</dbReference>
<name>A0ACA9UFX8_BIOOC</name>
<comment type="caution">
    <text evidence="1">The sequence shown here is derived from an EMBL/GenBank/DDBJ whole genome shotgun (WGS) entry which is preliminary data.</text>
</comment>
<gene>
    <name evidence="1" type="ORF">CRV2_00016230</name>
</gene>
<organism evidence="1 2">
    <name type="scientific">Clonostachys rosea f. rosea IK726</name>
    <dbReference type="NCBI Taxonomy" id="1349383"/>
    <lineage>
        <taxon>Eukaryota</taxon>
        <taxon>Fungi</taxon>
        <taxon>Dikarya</taxon>
        <taxon>Ascomycota</taxon>
        <taxon>Pezizomycotina</taxon>
        <taxon>Sordariomycetes</taxon>
        <taxon>Hypocreomycetidae</taxon>
        <taxon>Hypocreales</taxon>
        <taxon>Bionectriaceae</taxon>
        <taxon>Clonostachys</taxon>
    </lineage>
</organism>